<evidence type="ECO:0000313" key="5">
    <source>
        <dbReference type="Proteomes" id="UP000180175"/>
    </source>
</evidence>
<dbReference type="Gene3D" id="3.40.50.620">
    <property type="entry name" value="HUPs"/>
    <property type="match status" value="1"/>
</dbReference>
<dbReference type="InterPro" id="IPR006015">
    <property type="entry name" value="Universal_stress_UspA"/>
</dbReference>
<organism evidence="3 5">
    <name type="scientific">Anaerobacillus isosaccharinicus</name>
    <dbReference type="NCBI Taxonomy" id="1532552"/>
    <lineage>
        <taxon>Bacteria</taxon>
        <taxon>Bacillati</taxon>
        <taxon>Bacillota</taxon>
        <taxon>Bacilli</taxon>
        <taxon>Bacillales</taxon>
        <taxon>Bacillaceae</taxon>
        <taxon>Anaerobacillus</taxon>
    </lineage>
</organism>
<proteinExistence type="inferred from homology"/>
<dbReference type="SUPFAM" id="SSF52402">
    <property type="entry name" value="Adenine nucleotide alpha hydrolases-like"/>
    <property type="match status" value="1"/>
</dbReference>
<dbReference type="PANTHER" id="PTHR46268:SF6">
    <property type="entry name" value="UNIVERSAL STRESS PROTEIN UP12"/>
    <property type="match status" value="1"/>
</dbReference>
<dbReference type="RefSeq" id="WP_071317099.1">
    <property type="nucleotide sequence ID" value="NZ_CP063356.2"/>
</dbReference>
<gene>
    <name evidence="4" type="ORF">AWH56_016330</name>
    <name evidence="3" type="ORF">AWH56_10475</name>
</gene>
<dbReference type="Pfam" id="PF00582">
    <property type="entry name" value="Usp"/>
    <property type="match status" value="1"/>
</dbReference>
<comment type="similarity">
    <text evidence="1">Belongs to the universal stress protein A family.</text>
</comment>
<dbReference type="Proteomes" id="UP000180175">
    <property type="component" value="Chromosome"/>
</dbReference>
<evidence type="ECO:0000313" key="4">
    <source>
        <dbReference type="EMBL" id="QOY34289.1"/>
    </source>
</evidence>
<dbReference type="InterPro" id="IPR006016">
    <property type="entry name" value="UspA"/>
</dbReference>
<keyword evidence="5" id="KW-1185">Reference proteome</keyword>
<reference evidence="3 5" key="1">
    <citation type="submission" date="2016-10" db="EMBL/GenBank/DDBJ databases">
        <title>Draft genome sequences of four alkaliphilic bacteria belonging to the Anaerobacillus genus.</title>
        <authorList>
            <person name="Bassil N.M."/>
            <person name="Lloyd J.R."/>
        </authorList>
    </citation>
    <scope>NUCLEOTIDE SEQUENCE [LARGE SCALE GENOMIC DNA]</scope>
    <source>
        <strain evidence="3 5">NB2006</strain>
    </source>
</reference>
<dbReference type="PRINTS" id="PR01438">
    <property type="entry name" value="UNVRSLSTRESS"/>
</dbReference>
<evidence type="ECO:0000256" key="1">
    <source>
        <dbReference type="ARBA" id="ARBA00008791"/>
    </source>
</evidence>
<dbReference type="OrthoDB" id="9777884at2"/>
<reference evidence="4 5" key="2">
    <citation type="journal article" date="2017" name="Genome Announc.">
        <title>Draft Genome Sequences of Four Alkaliphilic Bacteria Belonging to the Anaerobacillus Genus.</title>
        <authorList>
            <person name="Bassil N.M."/>
            <person name="Lloyd J.R."/>
        </authorList>
    </citation>
    <scope>NUCLEOTIDE SEQUENCE [LARGE SCALE GENOMIC DNA]</scope>
    <source>
        <strain evidence="4 5">NB2006</strain>
    </source>
</reference>
<dbReference type="PANTHER" id="PTHR46268">
    <property type="entry name" value="STRESS RESPONSE PROTEIN NHAX"/>
    <property type="match status" value="1"/>
</dbReference>
<accession>A0A1S2M1L4</accession>
<sequence length="145" mass="15759">MNNLLVVPIDGSPSSMKALAFAIDNAKMYQDKIILLNVQAKYEGLHNDRSIDQTEIKKLQELKGLEVMKEAINMLNGNNIPFEVKIRIGIATIEITSEAKEQEARMIILGSRGNGPVVSAVLGSVTYGVLHLATCPVTIVPLSSK</sequence>
<dbReference type="EMBL" id="LQXD01000091">
    <property type="protein sequence ID" value="OIJ18621.1"/>
    <property type="molecule type" value="Genomic_DNA"/>
</dbReference>
<dbReference type="InterPro" id="IPR014729">
    <property type="entry name" value="Rossmann-like_a/b/a_fold"/>
</dbReference>
<reference evidence="4 5" key="3">
    <citation type="journal article" date="2019" name="Int. J. Syst. Evol. Microbiol.">
        <title>Anaerobacillus isosaccharinicus sp. nov., an alkaliphilic bacterium which degrades isosaccharinic acid.</title>
        <authorList>
            <person name="Bassil N.M."/>
            <person name="Lloyd J.R."/>
        </authorList>
    </citation>
    <scope>NUCLEOTIDE SEQUENCE [LARGE SCALE GENOMIC DNA]</scope>
    <source>
        <strain evidence="4 5">NB2006</strain>
    </source>
</reference>
<name>A0A1S2M1L4_9BACI</name>
<evidence type="ECO:0000259" key="2">
    <source>
        <dbReference type="Pfam" id="PF00582"/>
    </source>
</evidence>
<dbReference type="KEGG" id="aia:AWH56_016330"/>
<protein>
    <submittedName>
        <fullName evidence="4">Universal stress protein</fullName>
    </submittedName>
</protein>
<evidence type="ECO:0000313" key="3">
    <source>
        <dbReference type="EMBL" id="OIJ18621.1"/>
    </source>
</evidence>
<dbReference type="AlphaFoldDB" id="A0A1S2M1L4"/>
<dbReference type="EMBL" id="CP063356">
    <property type="protein sequence ID" value="QOY34289.1"/>
    <property type="molecule type" value="Genomic_DNA"/>
</dbReference>
<feature type="domain" description="UspA" evidence="2">
    <location>
        <begin position="4"/>
        <end position="141"/>
    </location>
</feature>
<dbReference type="CDD" id="cd00293">
    <property type="entry name" value="USP-like"/>
    <property type="match status" value="1"/>
</dbReference>
<reference evidence="4" key="4">
    <citation type="submission" date="2020-10" db="EMBL/GenBank/DDBJ databases">
        <authorList>
            <person name="Bassil N.M."/>
            <person name="Lloyd J.R."/>
        </authorList>
    </citation>
    <scope>NUCLEOTIDE SEQUENCE</scope>
    <source>
        <strain evidence="4">NB2006</strain>
    </source>
</reference>